<dbReference type="Proteomes" id="UP000219285">
    <property type="component" value="Chromosome"/>
</dbReference>
<dbReference type="PANTHER" id="PTHR37533">
    <property type="entry name" value="FLAGELLAR HOOK-LENGTH CONTROL PROTEIN"/>
    <property type="match status" value="1"/>
</dbReference>
<dbReference type="InterPro" id="IPR038610">
    <property type="entry name" value="FliK-like_C_sf"/>
</dbReference>
<reference evidence="7" key="1">
    <citation type="submission" date="2014-12" db="EMBL/GenBank/DDBJ databases">
        <title>Complete genome sequence of a multi-drug resistant Klebsiella pneumoniae.</title>
        <authorList>
            <person name="Hua X."/>
            <person name="Chen Q."/>
            <person name="Li X."/>
            <person name="Feng Y."/>
            <person name="Ruan Z."/>
            <person name="Yu Y."/>
        </authorList>
    </citation>
    <scope>NUCLEOTIDE SEQUENCE [LARGE SCALE GENOMIC DNA]</scope>
    <source>
        <strain evidence="7">5.12</strain>
    </source>
</reference>
<evidence type="ECO:0000256" key="4">
    <source>
        <dbReference type="SAM" id="MobiDB-lite"/>
    </source>
</evidence>
<keyword evidence="3" id="KW-1005">Bacterial flagellum biogenesis</keyword>
<evidence type="ECO:0000313" key="7">
    <source>
        <dbReference type="Proteomes" id="UP000219285"/>
    </source>
</evidence>
<dbReference type="RefSeq" id="WP_075610575.1">
    <property type="nucleotide sequence ID" value="NZ_CP052766.1"/>
</dbReference>
<feature type="compositionally biased region" description="Polar residues" evidence="4">
    <location>
        <begin position="1"/>
        <end position="10"/>
    </location>
</feature>
<name>A0A6M4MGY9_9ALTE</name>
<dbReference type="CDD" id="cd17470">
    <property type="entry name" value="T3SS_Flik_C"/>
    <property type="match status" value="1"/>
</dbReference>
<dbReference type="InterPro" id="IPR052563">
    <property type="entry name" value="FliK"/>
</dbReference>
<feature type="domain" description="Flagellar hook-length control protein-like C-terminal" evidence="5">
    <location>
        <begin position="468"/>
        <end position="550"/>
    </location>
</feature>
<proteinExistence type="inferred from homology"/>
<dbReference type="EMBL" id="CP052766">
    <property type="protein sequence ID" value="QJR81860.1"/>
    <property type="molecule type" value="Genomic_DNA"/>
</dbReference>
<dbReference type="PRINTS" id="PR01007">
    <property type="entry name" value="FLGHOOKFLIK"/>
</dbReference>
<dbReference type="OrthoDB" id="1792985at2"/>
<gene>
    <name evidence="6" type="ORF">CA267_014375</name>
</gene>
<comment type="similarity">
    <text evidence="2">Belongs to the FliK family.</text>
</comment>
<dbReference type="InterPro" id="IPR001635">
    <property type="entry name" value="Flag_hook_Flik"/>
</dbReference>
<dbReference type="GO" id="GO:0044780">
    <property type="term" value="P:bacterial-type flagellum assembly"/>
    <property type="evidence" value="ECO:0007669"/>
    <property type="project" value="InterPro"/>
</dbReference>
<dbReference type="Gene3D" id="3.30.750.140">
    <property type="match status" value="1"/>
</dbReference>
<protein>
    <recommendedName>
        <fullName evidence="5">Flagellar hook-length control protein-like C-terminal domain-containing protein</fullName>
    </recommendedName>
</protein>
<feature type="compositionally biased region" description="Polar residues" evidence="4">
    <location>
        <begin position="25"/>
        <end position="36"/>
    </location>
</feature>
<accession>A0A6M4MGY9</accession>
<sequence length="593" mass="63072">MQQIATQRSDIATLPVDIEVPQEKGVSSESGSQFTDIMQRAGAEKRAEKGGQPHPSDNKRITEKAAIDRHAASSKSHRAELDKAAAQNQDAKQALADKNETDWLEYVDAVRKLQEKDNELSEESALGSAETDVEALVKQENDHLFVLPDGMTLQDASELKGDITSIPELLAKLQELLAQLDAEGATDATAGSGELSASAELEALAAALLNKMDANEATGKQTGLSTSELNSLITNLQSALSQGATGNNTADEESAENASALLDMLKAELAGKTANTAHSNANGSDTSASLNIDPNTANASITSASGVDAAMLSMQELSDEAKASAAEDLAEKVVALLPPSASEQQQQSVKTAVIAGINEIQDQLAQGREPGINLQDMIAQAMSEADITLTQQMNQSIEQQISQLNLGINAAQMAVEQANSARHQASADVAIQENNQIRSEASKSQQIQDGFEKPVNIHQPEGQQQLNEKIRWMLNSRNTMAEIRLDPPEMGSMQVRVNVSGDTASVNFIVQSPQAKDALAQAEPRLRELLAEQGIELGESVVQQESRQQGEDGDSGNRSGGSGGGFTEEEMSDTTVIEQPLTHRAQGGIDYYA</sequence>
<feature type="region of interest" description="Disordered" evidence="4">
    <location>
        <begin position="542"/>
        <end position="593"/>
    </location>
</feature>
<evidence type="ECO:0000256" key="1">
    <source>
        <dbReference type="ARBA" id="ARBA00003944"/>
    </source>
</evidence>
<feature type="compositionally biased region" description="Basic and acidic residues" evidence="4">
    <location>
        <begin position="42"/>
        <end position="83"/>
    </location>
</feature>
<dbReference type="Pfam" id="PF02120">
    <property type="entry name" value="Flg_hook"/>
    <property type="match status" value="1"/>
</dbReference>
<dbReference type="GO" id="GO:0009424">
    <property type="term" value="C:bacterial-type flagellum hook"/>
    <property type="evidence" value="ECO:0007669"/>
    <property type="project" value="InterPro"/>
</dbReference>
<dbReference type="AlphaFoldDB" id="A0A6M4MGY9"/>
<evidence type="ECO:0000313" key="6">
    <source>
        <dbReference type="EMBL" id="QJR81860.1"/>
    </source>
</evidence>
<feature type="compositionally biased region" description="Low complexity" evidence="4">
    <location>
        <begin position="84"/>
        <end position="94"/>
    </location>
</feature>
<dbReference type="PANTHER" id="PTHR37533:SF2">
    <property type="entry name" value="FLAGELLAR HOOK-LENGTH CONTROL PROTEIN"/>
    <property type="match status" value="1"/>
</dbReference>
<dbReference type="InterPro" id="IPR021136">
    <property type="entry name" value="Flagellar_hook_control-like_C"/>
</dbReference>
<organism evidence="6 7">
    <name type="scientific">Alteromonas pelagimontana</name>
    <dbReference type="NCBI Taxonomy" id="1858656"/>
    <lineage>
        <taxon>Bacteria</taxon>
        <taxon>Pseudomonadati</taxon>
        <taxon>Pseudomonadota</taxon>
        <taxon>Gammaproteobacteria</taxon>
        <taxon>Alteromonadales</taxon>
        <taxon>Alteromonadaceae</taxon>
        <taxon>Alteromonas/Salinimonas group</taxon>
        <taxon>Alteromonas</taxon>
    </lineage>
</organism>
<evidence type="ECO:0000259" key="5">
    <source>
        <dbReference type="Pfam" id="PF02120"/>
    </source>
</evidence>
<evidence type="ECO:0000256" key="3">
    <source>
        <dbReference type="ARBA" id="ARBA00022795"/>
    </source>
</evidence>
<dbReference type="KEGG" id="apel:CA267_014375"/>
<keyword evidence="7" id="KW-1185">Reference proteome</keyword>
<evidence type="ECO:0000256" key="2">
    <source>
        <dbReference type="ARBA" id="ARBA00009149"/>
    </source>
</evidence>
<feature type="region of interest" description="Disordered" evidence="4">
    <location>
        <begin position="1"/>
        <end position="97"/>
    </location>
</feature>
<reference evidence="6 7" key="2">
    <citation type="submission" date="2020-04" db="EMBL/GenBank/DDBJ databases">
        <title>Complete genome sequence of Alteromonas pelagimontana 5.12T.</title>
        <authorList>
            <person name="Sinha R.K."/>
            <person name="Krishnan K.P."/>
            <person name="Kurian J.P."/>
        </authorList>
    </citation>
    <scope>NUCLEOTIDE SEQUENCE [LARGE SCALE GENOMIC DNA]</scope>
    <source>
        <strain evidence="6 7">5.12</strain>
    </source>
</reference>
<comment type="function">
    <text evidence="1">Controls the length of the flagellar hook.</text>
</comment>